<feature type="compositionally biased region" description="Polar residues" evidence="7">
    <location>
        <begin position="319"/>
        <end position="329"/>
    </location>
</feature>
<organism evidence="9 10">
    <name type="scientific">Anopheles maculatus</name>
    <dbReference type="NCBI Taxonomy" id="74869"/>
    <lineage>
        <taxon>Eukaryota</taxon>
        <taxon>Metazoa</taxon>
        <taxon>Ecdysozoa</taxon>
        <taxon>Arthropoda</taxon>
        <taxon>Hexapoda</taxon>
        <taxon>Insecta</taxon>
        <taxon>Pterygota</taxon>
        <taxon>Neoptera</taxon>
        <taxon>Endopterygota</taxon>
        <taxon>Diptera</taxon>
        <taxon>Nematocera</taxon>
        <taxon>Culicoidea</taxon>
        <taxon>Culicidae</taxon>
        <taxon>Anophelinae</taxon>
        <taxon>Anopheles</taxon>
        <taxon>Anopheles maculatus group</taxon>
    </lineage>
</organism>
<dbReference type="EnsemblMetazoa" id="AMAM016153-RA">
    <property type="protein sequence ID" value="AMAM016153-PA"/>
    <property type="gene ID" value="AMAM016153"/>
</dbReference>
<proteinExistence type="predicted"/>
<accession>A0A182SYR6</accession>
<dbReference type="Proteomes" id="UP000075901">
    <property type="component" value="Unassembled WGS sequence"/>
</dbReference>
<evidence type="ECO:0000256" key="4">
    <source>
        <dbReference type="ARBA" id="ARBA00023163"/>
    </source>
</evidence>
<feature type="region of interest" description="Disordered" evidence="7">
    <location>
        <begin position="358"/>
        <end position="392"/>
    </location>
</feature>
<evidence type="ECO:0000313" key="9">
    <source>
        <dbReference type="EnsemblMetazoa" id="AMAM016153-PA"/>
    </source>
</evidence>
<dbReference type="PANTHER" id="PTHR13059">
    <property type="entry name" value="HMG-BOX TRANSCRIPTION FACTOR BBX"/>
    <property type="match status" value="1"/>
</dbReference>
<keyword evidence="10" id="KW-1185">Reference proteome</keyword>
<dbReference type="SMART" id="SM00398">
    <property type="entry name" value="HMG"/>
    <property type="match status" value="1"/>
</dbReference>
<keyword evidence="4" id="KW-0804">Transcription</keyword>
<dbReference type="PROSITE" id="PS50118">
    <property type="entry name" value="HMG_BOX_2"/>
    <property type="match status" value="1"/>
</dbReference>
<feature type="domain" description="HMG box" evidence="8">
    <location>
        <begin position="159"/>
        <end position="226"/>
    </location>
</feature>
<feature type="region of interest" description="Disordered" evidence="7">
    <location>
        <begin position="313"/>
        <end position="346"/>
    </location>
</feature>
<evidence type="ECO:0000256" key="5">
    <source>
        <dbReference type="ARBA" id="ARBA00023242"/>
    </source>
</evidence>
<dbReference type="SUPFAM" id="SSF47095">
    <property type="entry name" value="HMG-box"/>
    <property type="match status" value="1"/>
</dbReference>
<feature type="compositionally biased region" description="Polar residues" evidence="7">
    <location>
        <begin position="380"/>
        <end position="392"/>
    </location>
</feature>
<dbReference type="AlphaFoldDB" id="A0A182SYR6"/>
<feature type="region of interest" description="Disordered" evidence="7">
    <location>
        <begin position="237"/>
        <end position="261"/>
    </location>
</feature>
<feature type="DNA-binding region" description="HMG box" evidence="6">
    <location>
        <begin position="159"/>
        <end position="226"/>
    </location>
</feature>
<dbReference type="Gene3D" id="1.10.30.10">
    <property type="entry name" value="High mobility group box domain"/>
    <property type="match status" value="1"/>
</dbReference>
<dbReference type="Pfam" id="PF00505">
    <property type="entry name" value="HMG_box"/>
    <property type="match status" value="1"/>
</dbReference>
<evidence type="ECO:0000259" key="8">
    <source>
        <dbReference type="PROSITE" id="PS50118"/>
    </source>
</evidence>
<reference evidence="9" key="2">
    <citation type="submission" date="2020-05" db="UniProtKB">
        <authorList>
            <consortium name="EnsemblMetazoa"/>
        </authorList>
    </citation>
    <scope>IDENTIFICATION</scope>
    <source>
        <strain evidence="9">maculatus3</strain>
    </source>
</reference>
<keyword evidence="5 6" id="KW-0539">Nucleus</keyword>
<dbReference type="VEuPathDB" id="VectorBase:AMAM016153"/>
<keyword evidence="2" id="KW-0805">Transcription regulation</keyword>
<dbReference type="InterPro" id="IPR036910">
    <property type="entry name" value="HMG_box_dom_sf"/>
</dbReference>
<evidence type="ECO:0000256" key="6">
    <source>
        <dbReference type="PROSITE-ProRule" id="PRU00267"/>
    </source>
</evidence>
<evidence type="ECO:0000256" key="1">
    <source>
        <dbReference type="ARBA" id="ARBA00022553"/>
    </source>
</evidence>
<evidence type="ECO:0000256" key="3">
    <source>
        <dbReference type="ARBA" id="ARBA00023125"/>
    </source>
</evidence>
<evidence type="ECO:0000313" key="10">
    <source>
        <dbReference type="Proteomes" id="UP000075901"/>
    </source>
</evidence>
<reference evidence="10" key="1">
    <citation type="submission" date="2013-09" db="EMBL/GenBank/DDBJ databases">
        <title>The Genome Sequence of Anopheles maculatus species B.</title>
        <authorList>
            <consortium name="The Broad Institute Genomics Platform"/>
            <person name="Neafsey D.E."/>
            <person name="Besansky N."/>
            <person name="Howell P."/>
            <person name="Walton C."/>
            <person name="Young S.K."/>
            <person name="Zeng Q."/>
            <person name="Gargeya S."/>
            <person name="Fitzgerald M."/>
            <person name="Haas B."/>
            <person name="Abouelleil A."/>
            <person name="Allen A.W."/>
            <person name="Alvarado L."/>
            <person name="Arachchi H.M."/>
            <person name="Berlin A.M."/>
            <person name="Chapman S.B."/>
            <person name="Gainer-Dewar J."/>
            <person name="Goldberg J."/>
            <person name="Griggs A."/>
            <person name="Gujja S."/>
            <person name="Hansen M."/>
            <person name="Howarth C."/>
            <person name="Imamovic A."/>
            <person name="Ireland A."/>
            <person name="Larimer J."/>
            <person name="McCowan C."/>
            <person name="Murphy C."/>
            <person name="Pearson M."/>
            <person name="Poon T.W."/>
            <person name="Priest M."/>
            <person name="Roberts A."/>
            <person name="Saif S."/>
            <person name="Shea T."/>
            <person name="Sisk P."/>
            <person name="Sykes S."/>
            <person name="Wortman J."/>
            <person name="Nusbaum C."/>
            <person name="Birren B."/>
        </authorList>
    </citation>
    <scope>NUCLEOTIDE SEQUENCE [LARGE SCALE GENOMIC DNA]</scope>
    <source>
        <strain evidence="10">maculatus3</strain>
    </source>
</reference>
<feature type="compositionally biased region" description="Polar residues" evidence="7">
    <location>
        <begin position="362"/>
        <end position="372"/>
    </location>
</feature>
<keyword evidence="1" id="KW-0597">Phosphoprotein</keyword>
<sequence>MLQNSVYGTPMLDGKPVLPEICSPKDKTVDKLDGVAQELPVNYNNNRAEIANRNNSISIVSPLQWYAVATSTPGVERNDQNGRFEITNILHTPVQNQRAQDAQGNHYQAPAAYNVQPFKTEDNKDEISPKTIPAEMALVQTSEVTGPKATATVARNKRQRRPMNAFLLFCKRHRPVLKKHFHEENRAITKKLGKWWKKLPAQQRAPYQKLSEEHKTKFLDVNPDFRWCKSAATIASAPSDTNVGVDPSSGEDMETEPEATISQDRLVAAQALVSLRGGVADPTHDSEMESWNDLCIETRLSDAKQLGESQFNRVADSVPRSSGINTSQDQADDGADNTARASRSCKGKRYDAFMSHMYPRAQSKQPTSWKNTQKAHNHRSSTASNRVTNTGNLAELTKVDEMVEKLELELDQKLSNIPALGIEDFEIMQGNEKRRKKRKTSAPTAVTGVANLATSTSEVATQPPFSTPISTNYGAMPALDNSVLVVATIVHPAPSTTTNPVGCRKRKPPRERIVRYVLP</sequence>
<dbReference type="GO" id="GO:0000981">
    <property type="term" value="F:DNA-binding transcription factor activity, RNA polymerase II-specific"/>
    <property type="evidence" value="ECO:0007669"/>
    <property type="project" value="TreeGrafter"/>
</dbReference>
<dbReference type="GO" id="GO:0000977">
    <property type="term" value="F:RNA polymerase II transcription regulatory region sequence-specific DNA binding"/>
    <property type="evidence" value="ECO:0007669"/>
    <property type="project" value="TreeGrafter"/>
</dbReference>
<dbReference type="InterPro" id="IPR052412">
    <property type="entry name" value="CC-Dev_Transcription_Reg"/>
</dbReference>
<dbReference type="InterPro" id="IPR009071">
    <property type="entry name" value="HMG_box_dom"/>
</dbReference>
<protein>
    <recommendedName>
        <fullName evidence="8">HMG box domain-containing protein</fullName>
    </recommendedName>
</protein>
<keyword evidence="3 6" id="KW-0238">DNA-binding</keyword>
<evidence type="ECO:0000256" key="7">
    <source>
        <dbReference type="SAM" id="MobiDB-lite"/>
    </source>
</evidence>
<evidence type="ECO:0000256" key="2">
    <source>
        <dbReference type="ARBA" id="ARBA00023015"/>
    </source>
</evidence>
<name>A0A182SYR6_9DIPT</name>
<dbReference type="GO" id="GO:0005634">
    <property type="term" value="C:nucleus"/>
    <property type="evidence" value="ECO:0007669"/>
    <property type="project" value="UniProtKB-UniRule"/>
</dbReference>
<dbReference type="PANTHER" id="PTHR13059:SF13">
    <property type="entry name" value="PROTEIN CAPICUA HOMOLOG"/>
    <property type="match status" value="1"/>
</dbReference>